<name>A0A4Y2L6U5_ARAVE</name>
<evidence type="ECO:0000313" key="2">
    <source>
        <dbReference type="EMBL" id="GBN09523.1"/>
    </source>
</evidence>
<reference evidence="2 3" key="1">
    <citation type="journal article" date="2019" name="Sci. Rep.">
        <title>Orb-weaving spider Araneus ventricosus genome elucidates the spidroin gene catalogue.</title>
        <authorList>
            <person name="Kono N."/>
            <person name="Nakamura H."/>
            <person name="Ohtoshi R."/>
            <person name="Moran D.A.P."/>
            <person name="Shinohara A."/>
            <person name="Yoshida Y."/>
            <person name="Fujiwara M."/>
            <person name="Mori M."/>
            <person name="Tomita M."/>
            <person name="Arakawa K."/>
        </authorList>
    </citation>
    <scope>NUCLEOTIDE SEQUENCE [LARGE SCALE GENOMIC DNA]</scope>
</reference>
<keyword evidence="3" id="KW-1185">Reference proteome</keyword>
<organism evidence="2 3">
    <name type="scientific">Araneus ventricosus</name>
    <name type="common">Orbweaver spider</name>
    <name type="synonym">Epeira ventricosa</name>
    <dbReference type="NCBI Taxonomy" id="182803"/>
    <lineage>
        <taxon>Eukaryota</taxon>
        <taxon>Metazoa</taxon>
        <taxon>Ecdysozoa</taxon>
        <taxon>Arthropoda</taxon>
        <taxon>Chelicerata</taxon>
        <taxon>Arachnida</taxon>
        <taxon>Araneae</taxon>
        <taxon>Araneomorphae</taxon>
        <taxon>Entelegynae</taxon>
        <taxon>Araneoidea</taxon>
        <taxon>Araneidae</taxon>
        <taxon>Araneus</taxon>
    </lineage>
</organism>
<comment type="caution">
    <text evidence="2">The sequence shown here is derived from an EMBL/GenBank/DDBJ whole genome shotgun (WGS) entry which is preliminary data.</text>
</comment>
<dbReference type="OrthoDB" id="6429616at2759"/>
<accession>A0A4Y2L6U5</accession>
<gene>
    <name evidence="1" type="ORF">AVEN_38666_1</name>
    <name evidence="2" type="ORF">AVEN_51129_1</name>
</gene>
<dbReference type="EMBL" id="BGPR01275299">
    <property type="protein sequence ID" value="GBN09523.1"/>
    <property type="molecule type" value="Genomic_DNA"/>
</dbReference>
<sequence length="164" mass="18680">MRSTFFIISRKLLTLQTWFLGIWMTHGIIEAPPYFSHIFAHAQFYSKLAPIRVQGRNVSSDQSISCSVCFIEERTAATVFPGRTQCPPEWTMEYNGFLTTKDIRSRKGDYICLDSQSEPSENQVLVMGKMEKHDHVSDVKLACGTLPCNKFQKDALIPCVVCTY</sequence>
<dbReference type="Proteomes" id="UP000499080">
    <property type="component" value="Unassembled WGS sequence"/>
</dbReference>
<protein>
    <submittedName>
        <fullName evidence="2">Uncharacterized protein</fullName>
    </submittedName>
</protein>
<evidence type="ECO:0000313" key="3">
    <source>
        <dbReference type="Proteomes" id="UP000499080"/>
    </source>
</evidence>
<dbReference type="AlphaFoldDB" id="A0A4Y2L6U5"/>
<dbReference type="EMBL" id="BGPR01275294">
    <property type="protein sequence ID" value="GBN09510.1"/>
    <property type="molecule type" value="Genomic_DNA"/>
</dbReference>
<evidence type="ECO:0000313" key="1">
    <source>
        <dbReference type="EMBL" id="GBN09510.1"/>
    </source>
</evidence>
<proteinExistence type="predicted"/>